<accession>A0ABM5G1F7</accession>
<keyword evidence="1" id="KW-1185">Reference proteome</keyword>
<organism evidence="1 2">
    <name type="scientific">Pogona vitticeps</name>
    <name type="common">central bearded dragon</name>
    <dbReference type="NCBI Taxonomy" id="103695"/>
    <lineage>
        <taxon>Eukaryota</taxon>
        <taxon>Metazoa</taxon>
        <taxon>Chordata</taxon>
        <taxon>Craniata</taxon>
        <taxon>Vertebrata</taxon>
        <taxon>Euteleostomi</taxon>
        <taxon>Lepidosauria</taxon>
        <taxon>Squamata</taxon>
        <taxon>Bifurcata</taxon>
        <taxon>Unidentata</taxon>
        <taxon>Episquamata</taxon>
        <taxon>Toxicofera</taxon>
        <taxon>Iguania</taxon>
        <taxon>Acrodonta</taxon>
        <taxon>Agamidae</taxon>
        <taxon>Amphibolurinae</taxon>
        <taxon>Pogona</taxon>
    </lineage>
</organism>
<proteinExistence type="predicted"/>
<dbReference type="GeneID" id="110075164"/>
<evidence type="ECO:0000313" key="1">
    <source>
        <dbReference type="Proteomes" id="UP001652642"/>
    </source>
</evidence>
<gene>
    <name evidence="2" type="primary">C3H10orf143</name>
</gene>
<sequence length="112" mass="12799">MNLVAEWRRAATRRAAERVGLPEPERKRVCRSLETIPQSISSCHPPSKCAVDYWDMEQDLTQKSPTEFSTPRIMKEKTHDMILPDNETRTTAQTCLRCMAGEPGHFGHIMSL</sequence>
<dbReference type="Proteomes" id="UP001652642">
    <property type="component" value="Chromosome 3"/>
</dbReference>
<protein>
    <submittedName>
        <fullName evidence="2">Uncharacterized protein C10orf143 homolog</fullName>
    </submittedName>
</protein>
<name>A0ABM5G1F7_9SAUR</name>
<reference evidence="2" key="1">
    <citation type="submission" date="2025-08" db="UniProtKB">
        <authorList>
            <consortium name="RefSeq"/>
        </authorList>
    </citation>
    <scope>IDENTIFICATION</scope>
</reference>
<evidence type="ECO:0000313" key="2">
    <source>
        <dbReference type="RefSeq" id="XP_072851495.1"/>
    </source>
</evidence>
<dbReference type="RefSeq" id="XP_072851495.1">
    <property type="nucleotide sequence ID" value="XM_072995394.1"/>
</dbReference>